<dbReference type="GO" id="GO:0051539">
    <property type="term" value="F:4 iron, 4 sulfur cluster binding"/>
    <property type="evidence" value="ECO:0007669"/>
    <property type="project" value="UniProtKB-KW"/>
</dbReference>
<evidence type="ECO:0000256" key="3">
    <source>
        <dbReference type="ARBA" id="ARBA00023004"/>
    </source>
</evidence>
<dbReference type="Gene3D" id="1.10.340.30">
    <property type="entry name" value="Hypothetical protein, domain 2"/>
    <property type="match status" value="1"/>
</dbReference>
<sequence length="212" mass="24302">MISEKRYILSKTIRQLYNALANYLGPQNWWPADSVAEMLAGMILVQNTNWSSAARSLENLAQATDFNIDTIRELTNDQLEGLIKPSGFYHAKAKYLKNILTMYQEHFTELNQLTTPDLRQKILAISGIGAETADVLLLYLFDRSAFVADAYARKLFKKITGQTFTYTSLKNKVEQQTNFSSHEAQEFHALIDEYGKLKNDPLHLEKEFKLNL</sequence>
<evidence type="ECO:0000256" key="4">
    <source>
        <dbReference type="ARBA" id="ARBA00023014"/>
    </source>
</evidence>
<name>A0A0R2LC25_9LACO</name>
<dbReference type="PIRSF" id="PIRSF001435">
    <property type="entry name" value="Nth"/>
    <property type="match status" value="1"/>
</dbReference>
<gene>
    <name evidence="6" type="ORF">IV66_GL001461</name>
</gene>
<dbReference type="InterPro" id="IPR011257">
    <property type="entry name" value="DNA_glycosylase"/>
</dbReference>
<dbReference type="Pfam" id="PF00730">
    <property type="entry name" value="HhH-GPD"/>
    <property type="match status" value="1"/>
</dbReference>
<dbReference type="GO" id="GO:0046872">
    <property type="term" value="F:metal ion binding"/>
    <property type="evidence" value="ECO:0007669"/>
    <property type="project" value="UniProtKB-KW"/>
</dbReference>
<evidence type="ECO:0000259" key="5">
    <source>
        <dbReference type="SMART" id="SM00478"/>
    </source>
</evidence>
<protein>
    <recommendedName>
        <fullName evidence="5">HhH-GPD domain-containing protein</fullName>
    </recommendedName>
</protein>
<dbReference type="GO" id="GO:0003824">
    <property type="term" value="F:catalytic activity"/>
    <property type="evidence" value="ECO:0007669"/>
    <property type="project" value="InterPro"/>
</dbReference>
<dbReference type="SMART" id="SM00478">
    <property type="entry name" value="ENDO3c"/>
    <property type="match status" value="1"/>
</dbReference>
<dbReference type="PANTHER" id="PTHR10359">
    <property type="entry name" value="A/G-SPECIFIC ADENINE GLYCOSYLASE/ENDONUCLEASE III"/>
    <property type="match status" value="1"/>
</dbReference>
<reference evidence="6 7" key="1">
    <citation type="journal article" date="2015" name="Genome Announc.">
        <title>Expanding the biotechnology potential of lactobacilli through comparative genomics of 213 strains and associated genera.</title>
        <authorList>
            <person name="Sun Z."/>
            <person name="Harris H.M."/>
            <person name="McCann A."/>
            <person name="Guo C."/>
            <person name="Argimon S."/>
            <person name="Zhang W."/>
            <person name="Yang X."/>
            <person name="Jeffery I.B."/>
            <person name="Cooney J.C."/>
            <person name="Kagawa T.F."/>
            <person name="Liu W."/>
            <person name="Song Y."/>
            <person name="Salvetti E."/>
            <person name="Wrobel A."/>
            <person name="Rasinkangas P."/>
            <person name="Parkhill J."/>
            <person name="Rea M.C."/>
            <person name="O'Sullivan O."/>
            <person name="Ritari J."/>
            <person name="Douillard F.P."/>
            <person name="Paul Ross R."/>
            <person name="Yang R."/>
            <person name="Briner A.E."/>
            <person name="Felis G.E."/>
            <person name="de Vos W.M."/>
            <person name="Barrangou R."/>
            <person name="Klaenhammer T.R."/>
            <person name="Caufield P.W."/>
            <person name="Cui Y."/>
            <person name="Zhang H."/>
            <person name="O'Toole P.W."/>
        </authorList>
    </citation>
    <scope>NUCLEOTIDE SEQUENCE [LARGE SCALE GENOMIC DNA]</scope>
    <source>
        <strain evidence="6 7">NBRC 103219</strain>
    </source>
</reference>
<evidence type="ECO:0000256" key="1">
    <source>
        <dbReference type="ARBA" id="ARBA00022485"/>
    </source>
</evidence>
<evidence type="ECO:0000256" key="2">
    <source>
        <dbReference type="ARBA" id="ARBA00022723"/>
    </source>
</evidence>
<keyword evidence="3" id="KW-0408">Iron</keyword>
<keyword evidence="7" id="KW-1185">Reference proteome</keyword>
<dbReference type="STRING" id="449659.IV66_GL001461"/>
<dbReference type="InterPro" id="IPR003265">
    <property type="entry name" value="HhH-GPD_domain"/>
</dbReference>
<dbReference type="EMBL" id="JQCN01000031">
    <property type="protein sequence ID" value="KRN99458.1"/>
    <property type="molecule type" value="Genomic_DNA"/>
</dbReference>
<dbReference type="PANTHER" id="PTHR10359:SF19">
    <property type="entry name" value="DNA REPAIR GLYCOSYLASE MJ1434-RELATED"/>
    <property type="match status" value="1"/>
</dbReference>
<dbReference type="PATRIC" id="fig|449659.4.peg.1483"/>
<dbReference type="AlphaFoldDB" id="A0A0R2LC25"/>
<dbReference type="CDD" id="cd00056">
    <property type="entry name" value="ENDO3c"/>
    <property type="match status" value="1"/>
</dbReference>
<evidence type="ECO:0000313" key="6">
    <source>
        <dbReference type="EMBL" id="KRN99458.1"/>
    </source>
</evidence>
<proteinExistence type="predicted"/>
<comment type="caution">
    <text evidence="6">The sequence shown here is derived from an EMBL/GenBank/DDBJ whole genome shotgun (WGS) entry which is preliminary data.</text>
</comment>
<dbReference type="Proteomes" id="UP000051886">
    <property type="component" value="Unassembled WGS sequence"/>
</dbReference>
<feature type="domain" description="HhH-GPD" evidence="5">
    <location>
        <begin position="44"/>
        <end position="197"/>
    </location>
</feature>
<dbReference type="GO" id="GO:0006284">
    <property type="term" value="P:base-excision repair"/>
    <property type="evidence" value="ECO:0007669"/>
    <property type="project" value="InterPro"/>
</dbReference>
<accession>A0A0R2LC25</accession>
<keyword evidence="1" id="KW-0004">4Fe-4S</keyword>
<evidence type="ECO:0000313" key="7">
    <source>
        <dbReference type="Proteomes" id="UP000051886"/>
    </source>
</evidence>
<dbReference type="SUPFAM" id="SSF48150">
    <property type="entry name" value="DNA-glycosylase"/>
    <property type="match status" value="1"/>
</dbReference>
<keyword evidence="2" id="KW-0479">Metal-binding</keyword>
<organism evidence="6 7">
    <name type="scientific">Ligilactobacillus pobuzihii</name>
    <dbReference type="NCBI Taxonomy" id="449659"/>
    <lineage>
        <taxon>Bacteria</taxon>
        <taxon>Bacillati</taxon>
        <taxon>Bacillota</taxon>
        <taxon>Bacilli</taxon>
        <taxon>Lactobacillales</taxon>
        <taxon>Lactobacillaceae</taxon>
        <taxon>Ligilactobacillus</taxon>
    </lineage>
</organism>
<keyword evidence="4" id="KW-0411">Iron-sulfur</keyword>